<keyword evidence="13" id="KW-1185">Reference proteome</keyword>
<dbReference type="CDD" id="cd01335">
    <property type="entry name" value="Radical_SAM"/>
    <property type="match status" value="1"/>
</dbReference>
<dbReference type="PROSITE" id="PS51918">
    <property type="entry name" value="RADICAL_SAM"/>
    <property type="match status" value="1"/>
</dbReference>
<feature type="domain" description="MTTase N-terminal" evidence="10">
    <location>
        <begin position="3"/>
        <end position="119"/>
    </location>
</feature>
<evidence type="ECO:0000259" key="11">
    <source>
        <dbReference type="PROSITE" id="PS51918"/>
    </source>
</evidence>
<dbReference type="SMART" id="SM00729">
    <property type="entry name" value="Elp3"/>
    <property type="match status" value="1"/>
</dbReference>
<feature type="domain" description="Radical SAM core" evidence="11">
    <location>
        <begin position="142"/>
        <end position="372"/>
    </location>
</feature>
<dbReference type="RefSeq" id="WP_066666006.1">
    <property type="nucleotide sequence ID" value="NZ_LYVF01000009.1"/>
</dbReference>
<feature type="binding site" evidence="8">
    <location>
        <position position="82"/>
    </location>
    <ligand>
        <name>[4Fe-4S] cluster</name>
        <dbReference type="ChEBI" id="CHEBI:49883"/>
        <label>1</label>
    </ligand>
</feature>
<comment type="function">
    <text evidence="8">Catalyzes the methylthiolation of an aspartic acid residue of ribosomal protein uS12.</text>
</comment>
<evidence type="ECO:0000313" key="13">
    <source>
        <dbReference type="Proteomes" id="UP000078532"/>
    </source>
</evidence>
<dbReference type="NCBIfam" id="TIGR01125">
    <property type="entry name" value="30S ribosomal protein S12 methylthiotransferase RimO"/>
    <property type="match status" value="1"/>
</dbReference>
<dbReference type="Pfam" id="PF18693">
    <property type="entry name" value="TRAM_2"/>
    <property type="match status" value="1"/>
</dbReference>
<evidence type="ECO:0000256" key="8">
    <source>
        <dbReference type="HAMAP-Rule" id="MF_01865"/>
    </source>
</evidence>
<dbReference type="PROSITE" id="PS01278">
    <property type="entry name" value="MTTASE_RADICAL"/>
    <property type="match status" value="1"/>
</dbReference>
<evidence type="ECO:0000256" key="7">
    <source>
        <dbReference type="ARBA" id="ARBA00023014"/>
    </source>
</evidence>
<sequence length="442" mass="48567">MEQTVGVVSLGCAKNLVDSELILGQLQAAGFTVTPRAEEAAVLIVNTCGFITPAKEESVNTILELARFKTRGCCRVLLVAGCLAQRYGRELLAEMPEIDGVLGTGAVPRVADAVWRALSGEKVTFLGAPGYDYDTGLPRLQATPGYTAYVKIAEGCSHRCSFCAIPAIRGPYRSRSMEAVEAEVAALAAGGVKEVILVAQDTTSYGRDLYGDYRLASLLRRLAAVPGVAWLRLLYCHPDGVTDELITAMAEEEKICSYLDLPLQHINRRILGAMGRRGDGRYIRRLIERLRNRIPGLTLRTSLIVGFPGETEAEFQELLDFMQEVRFERAGIFKFCPEEGTHAAVLPGQLPEELKEERYHRAMAGQQKISLEHNLSLIGRKVEVLVEGRRKDRYYGRTRGDAPEVDGRVVFTGPDRGMASGSLVTVRVHRAGEYDLIGELIP</sequence>
<dbReference type="InterPro" id="IPR006638">
    <property type="entry name" value="Elp3/MiaA/NifB-like_rSAM"/>
</dbReference>
<evidence type="ECO:0000256" key="6">
    <source>
        <dbReference type="ARBA" id="ARBA00023004"/>
    </source>
</evidence>
<dbReference type="PANTHER" id="PTHR43837">
    <property type="entry name" value="RIBOSOMAL PROTEIN S12 METHYLTHIOTRANSFERASE RIMO"/>
    <property type="match status" value="1"/>
</dbReference>
<accession>A0A1B7LJE7</accession>
<reference evidence="12 13" key="1">
    <citation type="submission" date="2016-04" db="EMBL/GenBank/DDBJ databases">
        <authorList>
            <person name="Evans L.H."/>
            <person name="Alamgir A."/>
            <person name="Owens N."/>
            <person name="Weber N.D."/>
            <person name="Virtaneva K."/>
            <person name="Barbian K."/>
            <person name="Babar A."/>
            <person name="Rosenke K."/>
        </authorList>
    </citation>
    <scope>NUCLEOTIDE SEQUENCE [LARGE SCALE GENOMIC DNA]</scope>
    <source>
        <strain evidence="12 13">LMa1</strain>
    </source>
</reference>
<evidence type="ECO:0000256" key="1">
    <source>
        <dbReference type="ARBA" id="ARBA00022485"/>
    </source>
</evidence>
<comment type="catalytic activity">
    <reaction evidence="8">
        <text>L-aspartate(89)-[ribosomal protein uS12]-hydrogen + (sulfur carrier)-SH + AH2 + 2 S-adenosyl-L-methionine = 3-methylsulfanyl-L-aspartate(89)-[ribosomal protein uS12]-hydrogen + (sulfur carrier)-H + 5'-deoxyadenosine + L-methionine + A + S-adenosyl-L-homocysteine + 2 H(+)</text>
        <dbReference type="Rhea" id="RHEA:37087"/>
        <dbReference type="Rhea" id="RHEA-COMP:10460"/>
        <dbReference type="Rhea" id="RHEA-COMP:10461"/>
        <dbReference type="Rhea" id="RHEA-COMP:14737"/>
        <dbReference type="Rhea" id="RHEA-COMP:14739"/>
        <dbReference type="ChEBI" id="CHEBI:13193"/>
        <dbReference type="ChEBI" id="CHEBI:15378"/>
        <dbReference type="ChEBI" id="CHEBI:17319"/>
        <dbReference type="ChEBI" id="CHEBI:17499"/>
        <dbReference type="ChEBI" id="CHEBI:29917"/>
        <dbReference type="ChEBI" id="CHEBI:29961"/>
        <dbReference type="ChEBI" id="CHEBI:57844"/>
        <dbReference type="ChEBI" id="CHEBI:57856"/>
        <dbReference type="ChEBI" id="CHEBI:59789"/>
        <dbReference type="ChEBI" id="CHEBI:64428"/>
        <dbReference type="ChEBI" id="CHEBI:73599"/>
        <dbReference type="EC" id="2.8.4.4"/>
    </reaction>
</comment>
<keyword evidence="6 8" id="KW-0408">Iron</keyword>
<dbReference type="EMBL" id="LYVF01000009">
    <property type="protein sequence ID" value="OAT86689.1"/>
    <property type="molecule type" value="Genomic_DNA"/>
</dbReference>
<dbReference type="HAMAP" id="MF_01865">
    <property type="entry name" value="MTTase_RimO"/>
    <property type="match status" value="1"/>
</dbReference>
<feature type="domain" description="TRAM" evidence="9">
    <location>
        <begin position="375"/>
        <end position="442"/>
    </location>
</feature>
<evidence type="ECO:0000256" key="5">
    <source>
        <dbReference type="ARBA" id="ARBA00022723"/>
    </source>
</evidence>
<dbReference type="InterPro" id="IPR023404">
    <property type="entry name" value="rSAM_horseshoe"/>
</dbReference>
<dbReference type="GO" id="GO:0051539">
    <property type="term" value="F:4 iron, 4 sulfur cluster binding"/>
    <property type="evidence" value="ECO:0007669"/>
    <property type="project" value="UniProtKB-UniRule"/>
</dbReference>
<dbReference type="Gene3D" id="3.40.50.12160">
    <property type="entry name" value="Methylthiotransferase, N-terminal domain"/>
    <property type="match status" value="1"/>
</dbReference>
<dbReference type="Gene3D" id="2.40.50.140">
    <property type="entry name" value="Nucleic acid-binding proteins"/>
    <property type="match status" value="1"/>
</dbReference>
<dbReference type="InterPro" id="IPR005839">
    <property type="entry name" value="Methylthiotransferase"/>
</dbReference>
<keyword evidence="12" id="KW-0689">Ribosomal protein</keyword>
<dbReference type="GO" id="GO:0103039">
    <property type="term" value="F:protein methylthiotransferase activity"/>
    <property type="evidence" value="ECO:0007669"/>
    <property type="project" value="UniProtKB-EC"/>
</dbReference>
<keyword evidence="2 8" id="KW-0963">Cytoplasm</keyword>
<evidence type="ECO:0000313" key="12">
    <source>
        <dbReference type="EMBL" id="OAT86689.1"/>
    </source>
</evidence>
<dbReference type="SFLD" id="SFLDS00029">
    <property type="entry name" value="Radical_SAM"/>
    <property type="match status" value="1"/>
</dbReference>
<dbReference type="EC" id="2.8.4.4" evidence="8"/>
<dbReference type="SUPFAM" id="SSF102114">
    <property type="entry name" value="Radical SAM enzymes"/>
    <property type="match status" value="1"/>
</dbReference>
<comment type="cofactor">
    <cofactor evidence="8">
        <name>[4Fe-4S] cluster</name>
        <dbReference type="ChEBI" id="CHEBI:49883"/>
    </cofactor>
    <text evidence="8">Binds 2 [4Fe-4S] clusters. One cluster is coordinated with 3 cysteines and an exchangeable S-adenosyl-L-methionine.</text>
</comment>
<dbReference type="Pfam" id="PF04055">
    <property type="entry name" value="Radical_SAM"/>
    <property type="match status" value="1"/>
</dbReference>
<feature type="binding site" evidence="8">
    <location>
        <position position="48"/>
    </location>
    <ligand>
        <name>[4Fe-4S] cluster</name>
        <dbReference type="ChEBI" id="CHEBI:49883"/>
        <label>1</label>
    </ligand>
</feature>
<dbReference type="InterPro" id="IPR005840">
    <property type="entry name" value="Ribosomal_uS12_MeSTrfase_RimO"/>
</dbReference>
<dbReference type="PROSITE" id="PS51449">
    <property type="entry name" value="MTTASE_N"/>
    <property type="match status" value="1"/>
</dbReference>
<comment type="similarity">
    <text evidence="8">Belongs to the methylthiotransferase family. RimO subfamily.</text>
</comment>
<feature type="binding site" evidence="8">
    <location>
        <position position="156"/>
    </location>
    <ligand>
        <name>[4Fe-4S] cluster</name>
        <dbReference type="ChEBI" id="CHEBI:49883"/>
        <label>2</label>
        <note>4Fe-4S-S-AdoMet</note>
    </ligand>
</feature>
<evidence type="ECO:0000256" key="2">
    <source>
        <dbReference type="ARBA" id="ARBA00022490"/>
    </source>
</evidence>
<protein>
    <recommendedName>
        <fullName evidence="8">Ribosomal protein uS12 methylthiotransferase RimO</fullName>
        <shortName evidence="8">uS12 MTTase</shortName>
        <shortName evidence="8">uS12 methylthiotransferase</shortName>
        <ecNumber evidence="8">2.8.4.4</ecNumber>
    </recommendedName>
    <alternativeName>
        <fullName evidence="8">Ribosomal protein uS12 (aspartate-C(3))-methylthiotransferase</fullName>
    </alternativeName>
    <alternativeName>
        <fullName evidence="8">Ribosome maturation factor RimO</fullName>
    </alternativeName>
</protein>
<feature type="binding site" evidence="8">
    <location>
        <position position="12"/>
    </location>
    <ligand>
        <name>[4Fe-4S] cluster</name>
        <dbReference type="ChEBI" id="CHEBI:49883"/>
        <label>1</label>
    </ligand>
</feature>
<dbReference type="PROSITE" id="PS50926">
    <property type="entry name" value="TRAM"/>
    <property type="match status" value="1"/>
</dbReference>
<dbReference type="InterPro" id="IPR038135">
    <property type="entry name" value="Methylthiotransferase_N_sf"/>
</dbReference>
<dbReference type="AlphaFoldDB" id="A0A1B7LJE7"/>
<dbReference type="InterPro" id="IPR020612">
    <property type="entry name" value="Methylthiotransferase_CS"/>
</dbReference>
<dbReference type="Pfam" id="PF00919">
    <property type="entry name" value="UPF0004"/>
    <property type="match status" value="1"/>
</dbReference>
<dbReference type="InterPro" id="IPR007197">
    <property type="entry name" value="rSAM"/>
</dbReference>
<dbReference type="FunFam" id="3.80.30.20:FF:000001">
    <property type="entry name" value="tRNA-2-methylthio-N(6)-dimethylallyladenosine synthase 2"/>
    <property type="match status" value="1"/>
</dbReference>
<dbReference type="SFLD" id="SFLDF00274">
    <property type="entry name" value="ribosomal_protein_S12_methylth"/>
    <property type="match status" value="1"/>
</dbReference>
<dbReference type="GO" id="GO:0005840">
    <property type="term" value="C:ribosome"/>
    <property type="evidence" value="ECO:0007669"/>
    <property type="project" value="UniProtKB-KW"/>
</dbReference>
<dbReference type="GO" id="GO:0035600">
    <property type="term" value="P:tRNA methylthiolation"/>
    <property type="evidence" value="ECO:0007669"/>
    <property type="project" value="UniProtKB-ARBA"/>
</dbReference>
<dbReference type="InterPro" id="IPR012340">
    <property type="entry name" value="NA-bd_OB-fold"/>
</dbReference>
<evidence type="ECO:0000259" key="9">
    <source>
        <dbReference type="PROSITE" id="PS50926"/>
    </source>
</evidence>
<keyword evidence="4 8" id="KW-0949">S-adenosyl-L-methionine</keyword>
<dbReference type="OrthoDB" id="9805215at2"/>
<keyword evidence="7 8" id="KW-0411">Iron-sulfur</keyword>
<dbReference type="GO" id="GO:0035599">
    <property type="term" value="F:aspartic acid methylthiotransferase activity"/>
    <property type="evidence" value="ECO:0007669"/>
    <property type="project" value="TreeGrafter"/>
</dbReference>
<keyword evidence="1 8" id="KW-0004">4Fe-4S</keyword>
<dbReference type="SFLD" id="SFLDG01082">
    <property type="entry name" value="B12-binding_domain_containing"/>
    <property type="match status" value="1"/>
</dbReference>
<dbReference type="NCBIfam" id="TIGR00089">
    <property type="entry name" value="MiaB/RimO family radical SAM methylthiotransferase"/>
    <property type="match status" value="1"/>
</dbReference>
<dbReference type="GO" id="GO:0140101">
    <property type="term" value="F:catalytic activity, acting on a tRNA"/>
    <property type="evidence" value="ECO:0007669"/>
    <property type="project" value="UniProtKB-ARBA"/>
</dbReference>
<keyword evidence="5 8" id="KW-0479">Metal-binding</keyword>
<dbReference type="Gene3D" id="3.80.30.20">
    <property type="entry name" value="tm_1862 like domain"/>
    <property type="match status" value="1"/>
</dbReference>
<evidence type="ECO:0000256" key="3">
    <source>
        <dbReference type="ARBA" id="ARBA00022679"/>
    </source>
</evidence>
<gene>
    <name evidence="8" type="primary">rimO</name>
    <name evidence="12" type="ORF">A6M21_02380</name>
</gene>
<comment type="subcellular location">
    <subcellularLocation>
        <location evidence="8">Cytoplasm</location>
    </subcellularLocation>
</comment>
<keyword evidence="12" id="KW-0687">Ribonucleoprotein</keyword>
<dbReference type="SFLD" id="SFLDG01061">
    <property type="entry name" value="methylthiotransferase"/>
    <property type="match status" value="1"/>
</dbReference>
<dbReference type="GO" id="GO:0005829">
    <property type="term" value="C:cytosol"/>
    <property type="evidence" value="ECO:0007669"/>
    <property type="project" value="TreeGrafter"/>
</dbReference>
<feature type="binding site" evidence="8">
    <location>
        <position position="163"/>
    </location>
    <ligand>
        <name>[4Fe-4S] cluster</name>
        <dbReference type="ChEBI" id="CHEBI:49883"/>
        <label>2</label>
        <note>4Fe-4S-S-AdoMet</note>
    </ligand>
</feature>
<feature type="binding site" evidence="8">
    <location>
        <position position="160"/>
    </location>
    <ligand>
        <name>[4Fe-4S] cluster</name>
        <dbReference type="ChEBI" id="CHEBI:49883"/>
        <label>2</label>
        <note>4Fe-4S-S-AdoMet</note>
    </ligand>
</feature>
<keyword evidence="3 8" id="KW-0808">Transferase</keyword>
<dbReference type="PANTHER" id="PTHR43837:SF1">
    <property type="entry name" value="RIBOSOMAL PROTEIN US12 METHYLTHIOTRANSFERASE RIMO"/>
    <property type="match status" value="1"/>
</dbReference>
<dbReference type="InterPro" id="IPR058240">
    <property type="entry name" value="rSAM_sf"/>
</dbReference>
<organism evidence="12 13">
    <name type="scientific">Desulfotomaculum copahuensis</name>
    <dbReference type="NCBI Taxonomy" id="1838280"/>
    <lineage>
        <taxon>Bacteria</taxon>
        <taxon>Bacillati</taxon>
        <taxon>Bacillota</taxon>
        <taxon>Clostridia</taxon>
        <taxon>Eubacteriales</taxon>
        <taxon>Desulfotomaculaceae</taxon>
        <taxon>Desulfotomaculum</taxon>
    </lineage>
</organism>
<comment type="caution">
    <text evidence="12">The sequence shown here is derived from an EMBL/GenBank/DDBJ whole genome shotgun (WGS) entry which is preliminary data.</text>
</comment>
<evidence type="ECO:0000256" key="4">
    <source>
        <dbReference type="ARBA" id="ARBA00022691"/>
    </source>
</evidence>
<dbReference type="Proteomes" id="UP000078532">
    <property type="component" value="Unassembled WGS sequence"/>
</dbReference>
<evidence type="ECO:0000259" key="10">
    <source>
        <dbReference type="PROSITE" id="PS51449"/>
    </source>
</evidence>
<dbReference type="InterPro" id="IPR013848">
    <property type="entry name" value="Methylthiotransferase_N"/>
</dbReference>
<dbReference type="InterPro" id="IPR002792">
    <property type="entry name" value="TRAM_dom"/>
</dbReference>
<dbReference type="GO" id="GO:0046872">
    <property type="term" value="F:metal ion binding"/>
    <property type="evidence" value="ECO:0007669"/>
    <property type="project" value="UniProtKB-KW"/>
</dbReference>
<proteinExistence type="inferred from homology"/>
<name>A0A1B7LJE7_9FIRM</name>
<dbReference type="STRING" id="1838280.A6M21_02380"/>